<accession>M5RXB3</accession>
<dbReference type="Proteomes" id="UP000011996">
    <property type="component" value="Unassembled WGS sequence"/>
</dbReference>
<evidence type="ECO:0000313" key="2">
    <source>
        <dbReference type="Proteomes" id="UP000011996"/>
    </source>
</evidence>
<sequence>MKENDRNMVGSFLWRWWEAAAGQLSYLKRSGQLLEGNDPVNIVLVPSPSRLPSPRRENSL</sequence>
<dbReference type="AlphaFoldDB" id="M5RXB3"/>
<proteinExistence type="predicted"/>
<dbReference type="PATRIC" id="fig|1263868.3.peg.5906"/>
<dbReference type="EMBL" id="ANOF01000176">
    <property type="protein sequence ID" value="EMI23993.1"/>
    <property type="molecule type" value="Genomic_DNA"/>
</dbReference>
<reference evidence="1 2" key="1">
    <citation type="journal article" date="2013" name="Mar. Genomics">
        <title>Expression of sulfatases in Rhodopirellula baltica and the diversity of sulfatases in the genus Rhodopirellula.</title>
        <authorList>
            <person name="Wegner C.E."/>
            <person name="Richter-Heitmann T."/>
            <person name="Klindworth A."/>
            <person name="Klockow C."/>
            <person name="Richter M."/>
            <person name="Achstetter T."/>
            <person name="Glockner F.O."/>
            <person name="Harder J."/>
        </authorList>
    </citation>
    <scope>NUCLEOTIDE SEQUENCE [LARGE SCALE GENOMIC DNA]</scope>
    <source>
        <strain evidence="1 2">SH398</strain>
    </source>
</reference>
<gene>
    <name evidence="1" type="ORF">RESH_05449</name>
</gene>
<name>M5RXB3_9BACT</name>
<evidence type="ECO:0000313" key="1">
    <source>
        <dbReference type="EMBL" id="EMI23993.1"/>
    </source>
</evidence>
<comment type="caution">
    <text evidence="1">The sequence shown here is derived from an EMBL/GenBank/DDBJ whole genome shotgun (WGS) entry which is preliminary data.</text>
</comment>
<organism evidence="1 2">
    <name type="scientific">Rhodopirellula europaea SH398</name>
    <dbReference type="NCBI Taxonomy" id="1263868"/>
    <lineage>
        <taxon>Bacteria</taxon>
        <taxon>Pseudomonadati</taxon>
        <taxon>Planctomycetota</taxon>
        <taxon>Planctomycetia</taxon>
        <taxon>Pirellulales</taxon>
        <taxon>Pirellulaceae</taxon>
        <taxon>Rhodopirellula</taxon>
    </lineage>
</organism>
<protein>
    <submittedName>
        <fullName evidence="1">Uncharacterized protein</fullName>
    </submittedName>
</protein>